<feature type="region of interest" description="Disordered" evidence="1">
    <location>
        <begin position="111"/>
        <end position="145"/>
    </location>
</feature>
<dbReference type="GO" id="GO:0006310">
    <property type="term" value="P:DNA recombination"/>
    <property type="evidence" value="ECO:0007669"/>
    <property type="project" value="InterPro"/>
</dbReference>
<organism evidence="3">
    <name type="scientific">Streptomyces sp. R33</name>
    <dbReference type="NCBI Taxonomy" id="3238629"/>
    <lineage>
        <taxon>Bacteria</taxon>
        <taxon>Bacillati</taxon>
        <taxon>Actinomycetota</taxon>
        <taxon>Actinomycetes</taxon>
        <taxon>Kitasatosporales</taxon>
        <taxon>Streptomycetaceae</taxon>
        <taxon>Streptomyces</taxon>
    </lineage>
</organism>
<gene>
    <name evidence="3" type="ORF">AB5J51_00765</name>
</gene>
<evidence type="ECO:0000259" key="2">
    <source>
        <dbReference type="Pfam" id="PF01068"/>
    </source>
</evidence>
<dbReference type="Gene3D" id="3.30.470.30">
    <property type="entry name" value="DNA ligase/mRNA capping enzyme"/>
    <property type="match status" value="1"/>
</dbReference>
<dbReference type="GO" id="GO:0005524">
    <property type="term" value="F:ATP binding"/>
    <property type="evidence" value="ECO:0007669"/>
    <property type="project" value="InterPro"/>
</dbReference>
<evidence type="ECO:0000313" key="3">
    <source>
        <dbReference type="EMBL" id="XDV61614.1"/>
    </source>
</evidence>
<dbReference type="AlphaFoldDB" id="A0AB39XWI8"/>
<dbReference type="RefSeq" id="WP_369776384.1">
    <property type="nucleotide sequence ID" value="NZ_CP165727.1"/>
</dbReference>
<reference evidence="3" key="1">
    <citation type="submission" date="2024-08" db="EMBL/GenBank/DDBJ databases">
        <authorList>
            <person name="Yu S.T."/>
        </authorList>
    </citation>
    <scope>NUCLEOTIDE SEQUENCE</scope>
    <source>
        <strain evidence="3">R33</strain>
    </source>
</reference>
<dbReference type="SUPFAM" id="SSF56091">
    <property type="entry name" value="DNA ligase/mRNA capping enzyme, catalytic domain"/>
    <property type="match status" value="1"/>
</dbReference>
<protein>
    <recommendedName>
        <fullName evidence="2">ATP-dependent DNA ligase family profile domain-containing protein</fullName>
    </recommendedName>
</protein>
<feature type="domain" description="ATP-dependent DNA ligase family profile" evidence="2">
    <location>
        <begin position="30"/>
        <end position="117"/>
    </location>
</feature>
<proteinExistence type="predicted"/>
<feature type="compositionally biased region" description="Pro residues" evidence="1">
    <location>
        <begin position="130"/>
        <end position="145"/>
    </location>
</feature>
<evidence type="ECO:0000256" key="1">
    <source>
        <dbReference type="SAM" id="MobiDB-lite"/>
    </source>
</evidence>
<sequence>MANFWSGTPRQAGSPSRGCSAAAARARSAPGLAGRWPAYFVAFDVLQMDRVELLARPYRERRARLEDLFTGHGLSAPWTLVPMTTDPAITREWLESWTDVSGVEGVVAKGMNQPYSPPYAAGPRSAAATPPKPSSAPSPSPARSS</sequence>
<name>A0AB39XWI8_9ACTN</name>
<dbReference type="EMBL" id="CP165727">
    <property type="protein sequence ID" value="XDV61614.1"/>
    <property type="molecule type" value="Genomic_DNA"/>
</dbReference>
<accession>A0AB39XWI8</accession>
<dbReference type="GO" id="GO:0006281">
    <property type="term" value="P:DNA repair"/>
    <property type="evidence" value="ECO:0007669"/>
    <property type="project" value="InterPro"/>
</dbReference>
<dbReference type="GO" id="GO:0003910">
    <property type="term" value="F:DNA ligase (ATP) activity"/>
    <property type="evidence" value="ECO:0007669"/>
    <property type="project" value="InterPro"/>
</dbReference>
<dbReference type="Pfam" id="PF01068">
    <property type="entry name" value="DNA_ligase_A_M"/>
    <property type="match status" value="1"/>
</dbReference>
<dbReference type="InterPro" id="IPR012310">
    <property type="entry name" value="DNA_ligase_ATP-dep_cent"/>
</dbReference>
<dbReference type="Gene3D" id="3.30.1490.70">
    <property type="match status" value="1"/>
</dbReference>